<sequence>MATTSSITHRDRAASLALDNVYRGSSARYDTETASMNGEIHDYDQFCLMLGGAHRESDEDEEAEQVPRNVKTVSYVQRWRRNVDFVVEVGPPASPLIATDFPSSPVAVIHPSSLRISSHPPYDDKAISRLAMASSPELASPTMVNRPTRFYDLYDAELERMIDEEASEFQASSATSSDDTISVYVPPAVPYPKKKNLKSALRWLPTRIKYSFLSSAAGRSLRRSS</sequence>
<name>A0A0W0FCZ2_MONRR</name>
<dbReference type="EMBL" id="LATX01002121">
    <property type="protein sequence ID" value="KTB34113.1"/>
    <property type="molecule type" value="Genomic_DNA"/>
</dbReference>
<reference evidence="1 2" key="1">
    <citation type="submission" date="2015-12" db="EMBL/GenBank/DDBJ databases">
        <title>Draft genome sequence of Moniliophthora roreri, the causal agent of frosty pod rot of cacao.</title>
        <authorList>
            <person name="Aime M.C."/>
            <person name="Diaz-Valderrama J.R."/>
            <person name="Kijpornyongpan T."/>
            <person name="Phillips-Mora W."/>
        </authorList>
    </citation>
    <scope>NUCLEOTIDE SEQUENCE [LARGE SCALE GENOMIC DNA]</scope>
    <source>
        <strain evidence="1 2">MCA 2952</strain>
    </source>
</reference>
<dbReference type="AlphaFoldDB" id="A0A0W0FCZ2"/>
<accession>A0A0W0FCZ2</accession>
<evidence type="ECO:0000313" key="2">
    <source>
        <dbReference type="Proteomes" id="UP000054988"/>
    </source>
</evidence>
<evidence type="ECO:0000313" key="1">
    <source>
        <dbReference type="EMBL" id="KTB34113.1"/>
    </source>
</evidence>
<proteinExistence type="predicted"/>
<dbReference type="Proteomes" id="UP000054988">
    <property type="component" value="Unassembled WGS sequence"/>
</dbReference>
<organism evidence="1 2">
    <name type="scientific">Moniliophthora roreri</name>
    <name type="common">Frosty pod rot fungus</name>
    <name type="synonym">Monilia roreri</name>
    <dbReference type="NCBI Taxonomy" id="221103"/>
    <lineage>
        <taxon>Eukaryota</taxon>
        <taxon>Fungi</taxon>
        <taxon>Dikarya</taxon>
        <taxon>Basidiomycota</taxon>
        <taxon>Agaricomycotina</taxon>
        <taxon>Agaricomycetes</taxon>
        <taxon>Agaricomycetidae</taxon>
        <taxon>Agaricales</taxon>
        <taxon>Marasmiineae</taxon>
        <taxon>Marasmiaceae</taxon>
        <taxon>Moniliophthora</taxon>
    </lineage>
</organism>
<comment type="caution">
    <text evidence="1">The sequence shown here is derived from an EMBL/GenBank/DDBJ whole genome shotgun (WGS) entry which is preliminary data.</text>
</comment>
<gene>
    <name evidence="1" type="ORF">WG66_13319</name>
</gene>
<protein>
    <submittedName>
        <fullName evidence="1">Uncharacterized protein</fullName>
    </submittedName>
</protein>